<dbReference type="InterPro" id="IPR013083">
    <property type="entry name" value="Znf_RING/FYVE/PHD"/>
</dbReference>
<dbReference type="Proteomes" id="UP000019116">
    <property type="component" value="Chromosome 4B"/>
</dbReference>
<proteinExistence type="predicted"/>
<dbReference type="GO" id="GO:0061630">
    <property type="term" value="F:ubiquitin protein ligase activity"/>
    <property type="evidence" value="ECO:0000318"/>
    <property type="project" value="GO_Central"/>
</dbReference>
<feature type="compositionally biased region" description="Low complexity" evidence="9">
    <location>
        <begin position="78"/>
        <end position="93"/>
    </location>
</feature>
<dbReference type="Gramene" id="TraesWEE_scaffold_016586_01G000100.1">
    <property type="protein sequence ID" value="TraesWEE_scaffold_016586_01G000100.1"/>
    <property type="gene ID" value="TraesWEE_scaffold_016586_01G000100"/>
</dbReference>
<dbReference type="Gramene" id="TraesCAD_scaffold_022242_01G000200.1">
    <property type="protein sequence ID" value="TraesCAD_scaffold_022242_01G000200.1"/>
    <property type="gene ID" value="TraesCAD_scaffold_022242_01G000200"/>
</dbReference>
<reference evidence="11" key="2">
    <citation type="submission" date="2018-10" db="UniProtKB">
        <authorList>
            <consortium name="EnsemblPlants"/>
        </authorList>
    </citation>
    <scope>IDENTIFICATION</scope>
</reference>
<evidence type="ECO:0000313" key="11">
    <source>
        <dbReference type="EnsemblPlants" id="TraesCS4B02G174800.1.cds1"/>
    </source>
</evidence>
<dbReference type="Gramene" id="TraesCS4B03G0493000.1">
    <property type="protein sequence ID" value="TraesCS4B03G0493000.1.CDS1"/>
    <property type="gene ID" value="TraesCS4B03G0493000"/>
</dbReference>
<dbReference type="InterPro" id="IPR039525">
    <property type="entry name" value="RNF126-like_zinc-ribbon"/>
</dbReference>
<evidence type="ECO:0000256" key="6">
    <source>
        <dbReference type="ARBA" id="ARBA00022786"/>
    </source>
</evidence>
<dbReference type="Gene3D" id="3.30.40.10">
    <property type="entry name" value="Zinc/RING finger domain, C3HC4 (zinc finger)"/>
    <property type="match status" value="1"/>
</dbReference>
<evidence type="ECO:0000256" key="9">
    <source>
        <dbReference type="SAM" id="MobiDB-lite"/>
    </source>
</evidence>
<dbReference type="Gramene" id="TraesCS4B02G174800.1">
    <property type="protein sequence ID" value="TraesCS4B02G174800.1.cds1"/>
    <property type="gene ID" value="TraesCS4B02G174800"/>
</dbReference>
<dbReference type="Pfam" id="PF14369">
    <property type="entry name" value="Zn_ribbon_19"/>
    <property type="match status" value="1"/>
</dbReference>
<accession>A0A3B6IR25</accession>
<keyword evidence="6" id="KW-0833">Ubl conjugation pathway</keyword>
<keyword evidence="7" id="KW-0862">Zinc</keyword>
<dbReference type="OMA" id="EMPCEHR"/>
<evidence type="ECO:0000256" key="3">
    <source>
        <dbReference type="ARBA" id="ARBA00022679"/>
    </source>
</evidence>
<evidence type="ECO:0000256" key="5">
    <source>
        <dbReference type="ARBA" id="ARBA00022771"/>
    </source>
</evidence>
<keyword evidence="12" id="KW-1185">Reference proteome</keyword>
<dbReference type="GO" id="GO:0005737">
    <property type="term" value="C:cytoplasm"/>
    <property type="evidence" value="ECO:0000318"/>
    <property type="project" value="GO_Central"/>
</dbReference>
<feature type="domain" description="RING-type" evidence="10">
    <location>
        <begin position="243"/>
        <end position="284"/>
    </location>
</feature>
<evidence type="ECO:0000256" key="7">
    <source>
        <dbReference type="ARBA" id="ARBA00022833"/>
    </source>
</evidence>
<organism evidence="11">
    <name type="scientific">Triticum aestivum</name>
    <name type="common">Wheat</name>
    <dbReference type="NCBI Taxonomy" id="4565"/>
    <lineage>
        <taxon>Eukaryota</taxon>
        <taxon>Viridiplantae</taxon>
        <taxon>Streptophyta</taxon>
        <taxon>Embryophyta</taxon>
        <taxon>Tracheophyta</taxon>
        <taxon>Spermatophyta</taxon>
        <taxon>Magnoliopsida</taxon>
        <taxon>Liliopsida</taxon>
        <taxon>Poales</taxon>
        <taxon>Poaceae</taxon>
        <taxon>BOP clade</taxon>
        <taxon>Pooideae</taxon>
        <taxon>Triticodae</taxon>
        <taxon>Triticeae</taxon>
        <taxon>Triticinae</taxon>
        <taxon>Triticum</taxon>
    </lineage>
</organism>
<dbReference type="Gramene" id="TraesROB_scaffold_020028_01G000100.1">
    <property type="protein sequence ID" value="TraesROB_scaffold_020028_01G000100.1"/>
    <property type="gene ID" value="TraesROB_scaffold_020028_01G000100"/>
</dbReference>
<dbReference type="Pfam" id="PF13639">
    <property type="entry name" value="zf-RING_2"/>
    <property type="match status" value="1"/>
</dbReference>
<dbReference type="GO" id="GO:0016567">
    <property type="term" value="P:protein ubiquitination"/>
    <property type="evidence" value="ECO:0000318"/>
    <property type="project" value="GO_Central"/>
</dbReference>
<dbReference type="SUPFAM" id="SSF57850">
    <property type="entry name" value="RING/U-box"/>
    <property type="match status" value="1"/>
</dbReference>
<dbReference type="PANTHER" id="PTHR15710">
    <property type="entry name" value="E3 UBIQUITIN-PROTEIN LIGASE PRAJA"/>
    <property type="match status" value="1"/>
</dbReference>
<evidence type="ECO:0000256" key="8">
    <source>
        <dbReference type="PROSITE-ProRule" id="PRU00175"/>
    </source>
</evidence>
<feature type="region of interest" description="Disordered" evidence="9">
    <location>
        <begin position="291"/>
        <end position="328"/>
    </location>
</feature>
<dbReference type="InterPro" id="IPR001841">
    <property type="entry name" value="Znf_RING"/>
</dbReference>
<dbReference type="EnsemblPlants" id="TraesCS4B02G174800.1">
    <property type="protein sequence ID" value="TraesCS4B02G174800.1.cds1"/>
    <property type="gene ID" value="TraesCS4B02G174800"/>
</dbReference>
<dbReference type="OrthoDB" id="21204at2759"/>
<dbReference type="AlphaFoldDB" id="A0A3B6IR25"/>
<evidence type="ECO:0000259" key="10">
    <source>
        <dbReference type="PROSITE" id="PS50089"/>
    </source>
</evidence>
<keyword evidence="4" id="KW-0479">Metal-binding</keyword>
<dbReference type="PROSITE" id="PS50089">
    <property type="entry name" value="ZF_RING_2"/>
    <property type="match status" value="1"/>
</dbReference>
<evidence type="ECO:0000256" key="1">
    <source>
        <dbReference type="ARBA" id="ARBA00000900"/>
    </source>
</evidence>
<comment type="catalytic activity">
    <reaction evidence="1">
        <text>S-ubiquitinyl-[E2 ubiquitin-conjugating enzyme]-L-cysteine + [acceptor protein]-L-lysine = [E2 ubiquitin-conjugating enzyme]-L-cysteine + N(6)-ubiquitinyl-[acceptor protein]-L-lysine.</text>
        <dbReference type="EC" id="2.3.2.27"/>
    </reaction>
</comment>
<sequence length="350" mass="36865">MPDGDSVPNNFLYAVLGPGDRNSQEKDMAEEPGATSRYYCHMCSVIVRPELGVEEVKCPHCCSGFVEEMADGRRSSNAVGDHGTTATGAGPDDAGARSELAVPPWPPILMDLLGVSYGLDGGDLAALARRQYRHLAFLQLLNALQEGDANADGDAPDPGLERLVLVSPADAHAMLMSEGRASNGAGAGRGAGLTLGELILGPGLDLLLEYLAETDPSRQGTLPAKMEAVAALPTVKVSEAATCPVCLDEFAAGGEAKEMPCKHRFHDVCILPWLEAHSSCPVCRYQLPTDEATEPAGNGTEETADVSSGNARRDVEGDSDGGSSGRRRWLARPFGRLFSRRSNGSSSSSR</sequence>
<dbReference type="Gramene" id="TraesCLE_scaffold_031235_01G000100.1">
    <property type="protein sequence ID" value="TraesCLE_scaffold_031235_01G000100.1"/>
    <property type="gene ID" value="TraesCLE_scaffold_031235_01G000100"/>
</dbReference>
<dbReference type="GO" id="GO:0008270">
    <property type="term" value="F:zinc ion binding"/>
    <property type="evidence" value="ECO:0007669"/>
    <property type="project" value="UniProtKB-KW"/>
</dbReference>
<evidence type="ECO:0000256" key="4">
    <source>
        <dbReference type="ARBA" id="ARBA00022723"/>
    </source>
</evidence>
<evidence type="ECO:0000313" key="12">
    <source>
        <dbReference type="Proteomes" id="UP000019116"/>
    </source>
</evidence>
<dbReference type="PANTHER" id="PTHR15710:SF23">
    <property type="entry name" value="RING-TYPE E3 UBIQUITIN TRANSFERASE"/>
    <property type="match status" value="1"/>
</dbReference>
<dbReference type="STRING" id="4565.A0A3B6IR25"/>
<keyword evidence="5 8" id="KW-0863">Zinc-finger</keyword>
<name>A0A3B6IR25_WHEAT</name>
<dbReference type="FunFam" id="3.30.40.10:FF:000022">
    <property type="entry name" value="E3 ubiquitin-protein ligase RING1-like"/>
    <property type="match status" value="1"/>
</dbReference>
<evidence type="ECO:0000256" key="2">
    <source>
        <dbReference type="ARBA" id="ARBA00012483"/>
    </source>
</evidence>
<feature type="region of interest" description="Disordered" evidence="9">
    <location>
        <begin position="73"/>
        <end position="96"/>
    </location>
</feature>
<reference evidence="11" key="1">
    <citation type="submission" date="2018-08" db="EMBL/GenBank/DDBJ databases">
        <authorList>
            <person name="Rossello M."/>
        </authorList>
    </citation>
    <scope>NUCLEOTIDE SEQUENCE [LARGE SCALE GENOMIC DNA]</scope>
    <source>
        <strain evidence="11">cv. Chinese Spring</strain>
    </source>
</reference>
<dbReference type="SMR" id="A0A3B6IR25"/>
<protein>
    <recommendedName>
        <fullName evidence="2">RING-type E3 ubiquitin transferase</fullName>
        <ecNumber evidence="2">2.3.2.27</ecNumber>
    </recommendedName>
</protein>
<keyword evidence="3" id="KW-0808">Transferase</keyword>
<dbReference type="SMART" id="SM00184">
    <property type="entry name" value="RING"/>
    <property type="match status" value="1"/>
</dbReference>
<dbReference type="EC" id="2.3.2.27" evidence="2"/>